<gene>
    <name evidence="2" type="primary">g1775</name>
    <name evidence="2" type="ORF">EsDP_00001775</name>
</gene>
<evidence type="ECO:0000313" key="3">
    <source>
        <dbReference type="Proteomes" id="UP001562357"/>
    </source>
</evidence>
<evidence type="ECO:0000313" key="2">
    <source>
        <dbReference type="EMBL" id="GAB0133363.1"/>
    </source>
</evidence>
<dbReference type="Proteomes" id="UP001562357">
    <property type="component" value="Unassembled WGS sequence"/>
</dbReference>
<name>A0ABQ0CIU3_9HYPO</name>
<feature type="region of interest" description="Disordered" evidence="1">
    <location>
        <begin position="1"/>
        <end position="112"/>
    </location>
</feature>
<feature type="compositionally biased region" description="Acidic residues" evidence="1">
    <location>
        <begin position="52"/>
        <end position="108"/>
    </location>
</feature>
<proteinExistence type="predicted"/>
<organism evidence="2 3">
    <name type="scientific">Epichloe bromicola</name>
    <dbReference type="NCBI Taxonomy" id="79588"/>
    <lineage>
        <taxon>Eukaryota</taxon>
        <taxon>Fungi</taxon>
        <taxon>Dikarya</taxon>
        <taxon>Ascomycota</taxon>
        <taxon>Pezizomycotina</taxon>
        <taxon>Sordariomycetes</taxon>
        <taxon>Hypocreomycetidae</taxon>
        <taxon>Hypocreales</taxon>
        <taxon>Clavicipitaceae</taxon>
        <taxon>Epichloe</taxon>
    </lineage>
</organism>
<protein>
    <submittedName>
        <fullName evidence="2">Uncharacterized protein</fullName>
    </submittedName>
</protein>
<feature type="compositionally biased region" description="Basic and acidic residues" evidence="1">
    <location>
        <begin position="33"/>
        <end position="50"/>
    </location>
</feature>
<evidence type="ECO:0000256" key="1">
    <source>
        <dbReference type="SAM" id="MobiDB-lite"/>
    </source>
</evidence>
<sequence>MTPSHSPGNDAAPAADTNPSSAQLGAKPIKRKHGDDHEPSKTPRVERCAPEEYSEGDLDEEDVSDQGSDEESEEEDEDDDDDDDVENDEDDDDEDDEDEDEAEEEEEDIPSHWRAILSFHDMIKDPSSAGPKYNELDAEQKIIIALGVRNLFLATSRSGSVRDRDRQILENMKGVLEEVAHPAVVKESGLEVSFYPGRKHSQLRHILDLDTKIGEHPHKSYFAQLVTTPRVFAAFVQPRE</sequence>
<keyword evidence="3" id="KW-1185">Reference proteome</keyword>
<reference evidence="3" key="1">
    <citation type="submission" date="2024-06" db="EMBL/GenBank/DDBJ databases">
        <title>Draft Genome Sequences of Epichloe bromicola Strains Isolated from Elymus ciliaris.</title>
        <authorList>
            <consortium name="Epichloe bromicola genome sequencing consortium"/>
            <person name="Miura A."/>
            <person name="Imano S."/>
            <person name="Ashida A."/>
            <person name="Sato I."/>
            <person name="Chiba S."/>
            <person name="Tanaka A."/>
            <person name="Camagna M."/>
            <person name="Takemoto D."/>
        </authorList>
    </citation>
    <scope>NUCLEOTIDE SEQUENCE [LARGE SCALE GENOMIC DNA]</scope>
    <source>
        <strain evidence="3">DP</strain>
    </source>
</reference>
<dbReference type="EMBL" id="BAAFGZ010000042">
    <property type="protein sequence ID" value="GAB0133363.1"/>
    <property type="molecule type" value="Genomic_DNA"/>
</dbReference>
<accession>A0ABQ0CIU3</accession>
<comment type="caution">
    <text evidence="2">The sequence shown here is derived from an EMBL/GenBank/DDBJ whole genome shotgun (WGS) entry which is preliminary data.</text>
</comment>